<comment type="caution">
    <text evidence="1">The sequence shown here is derived from an EMBL/GenBank/DDBJ whole genome shotgun (WGS) entry which is preliminary data.</text>
</comment>
<dbReference type="Proteomes" id="UP000286317">
    <property type="component" value="Unassembled WGS sequence"/>
</dbReference>
<dbReference type="NCBIfam" id="TIGR01484">
    <property type="entry name" value="HAD-SF-IIB"/>
    <property type="match status" value="1"/>
</dbReference>
<dbReference type="InterPro" id="IPR036412">
    <property type="entry name" value="HAD-like_sf"/>
</dbReference>
<organism evidence="1 2">
    <name type="scientific">Staphylococcus shinii</name>
    <dbReference type="NCBI Taxonomy" id="2912228"/>
    <lineage>
        <taxon>Bacteria</taxon>
        <taxon>Bacillati</taxon>
        <taxon>Bacillota</taxon>
        <taxon>Bacilli</taxon>
        <taxon>Bacillales</taxon>
        <taxon>Staphylococcaceae</taxon>
        <taxon>Staphylococcus</taxon>
    </lineage>
</organism>
<dbReference type="AlphaFoldDB" id="A0A418IGI7"/>
<proteinExistence type="predicted"/>
<dbReference type="OrthoDB" id="9790031at2"/>
<dbReference type="GO" id="GO:0016791">
    <property type="term" value="F:phosphatase activity"/>
    <property type="evidence" value="ECO:0007669"/>
    <property type="project" value="TreeGrafter"/>
</dbReference>
<name>A0A418IGI7_9STAP</name>
<dbReference type="GO" id="GO:0000287">
    <property type="term" value="F:magnesium ion binding"/>
    <property type="evidence" value="ECO:0007669"/>
    <property type="project" value="TreeGrafter"/>
</dbReference>
<dbReference type="SUPFAM" id="SSF56784">
    <property type="entry name" value="HAD-like"/>
    <property type="match status" value="1"/>
</dbReference>
<dbReference type="PANTHER" id="PTHR10000:SF8">
    <property type="entry name" value="HAD SUPERFAMILY HYDROLASE-LIKE, TYPE 3"/>
    <property type="match status" value="1"/>
</dbReference>
<dbReference type="CDD" id="cd07516">
    <property type="entry name" value="HAD_Pase"/>
    <property type="match status" value="1"/>
</dbReference>
<keyword evidence="2" id="KW-1185">Reference proteome</keyword>
<dbReference type="Pfam" id="PF08282">
    <property type="entry name" value="Hydrolase_3"/>
    <property type="match status" value="1"/>
</dbReference>
<evidence type="ECO:0000313" key="1">
    <source>
        <dbReference type="EMBL" id="RIN01464.1"/>
    </source>
</evidence>
<dbReference type="PANTHER" id="PTHR10000">
    <property type="entry name" value="PHOSPHOSERINE PHOSPHATASE"/>
    <property type="match status" value="1"/>
</dbReference>
<gene>
    <name evidence="1" type="ORF">BU112_05605</name>
</gene>
<dbReference type="InterPro" id="IPR006379">
    <property type="entry name" value="HAD-SF_hydro_IIB"/>
</dbReference>
<dbReference type="SFLD" id="SFLDG01140">
    <property type="entry name" value="C2.B:_Phosphomannomutase_and_P"/>
    <property type="match status" value="1"/>
</dbReference>
<dbReference type="SFLD" id="SFLDG01144">
    <property type="entry name" value="C2.B.4:_PGP_Like"/>
    <property type="match status" value="1"/>
</dbReference>
<dbReference type="Gene3D" id="3.40.50.1000">
    <property type="entry name" value="HAD superfamily/HAD-like"/>
    <property type="match status" value="1"/>
</dbReference>
<dbReference type="EMBL" id="QXUF01000028">
    <property type="protein sequence ID" value="RIN01464.1"/>
    <property type="molecule type" value="Genomic_DNA"/>
</dbReference>
<dbReference type="InterPro" id="IPR000150">
    <property type="entry name" value="Cof"/>
</dbReference>
<sequence length="268" mass="29856">MSEYKMIVMDMDDTLMNHENQMSPETESYLIDIQKQGYNVVLASGRPTEGMLPTAKTLQLDKFQSYVISYNGGKTVNVNTEEVEVSRTVSKDNFDFIVDYCRENGLFVLTYQDGFIVYEGEHEYMNIESELTGLPMKRVDDLKNFIQEDVPKVMGIDYVPTITGLNKDLAGHFNEEIDVTTSKPYFLEFMASGVSKGNAVTDLCKKAQVDLSEVIAFGDSANDISMLKVVGHAVAMGNANDDVKKVADEVTLSNSDNGIPHALRNILK</sequence>
<dbReference type="GO" id="GO:0005829">
    <property type="term" value="C:cytosol"/>
    <property type="evidence" value="ECO:0007669"/>
    <property type="project" value="TreeGrafter"/>
</dbReference>
<dbReference type="SFLD" id="SFLDS00003">
    <property type="entry name" value="Haloacid_Dehalogenase"/>
    <property type="match status" value="1"/>
</dbReference>
<dbReference type="NCBIfam" id="TIGR00099">
    <property type="entry name" value="Cof-subfamily"/>
    <property type="match status" value="1"/>
</dbReference>
<protein>
    <submittedName>
        <fullName evidence="1">HAD family phosphatase</fullName>
    </submittedName>
</protein>
<dbReference type="Gene3D" id="3.30.1240.10">
    <property type="match status" value="1"/>
</dbReference>
<reference evidence="1 2" key="1">
    <citation type="journal article" date="2016" name="Front. Microbiol.">
        <title>Comprehensive Phylogenetic Analysis of Bovine Non-aureus Staphylococci Species Based on Whole-Genome Sequencing.</title>
        <authorList>
            <person name="Naushad S."/>
            <person name="Barkema H.W."/>
            <person name="Luby C."/>
            <person name="Condas L.A."/>
            <person name="Nobrega D.B."/>
            <person name="Carson D.A."/>
            <person name="De Buck J."/>
        </authorList>
    </citation>
    <scope>NUCLEOTIDE SEQUENCE [LARGE SCALE GENOMIC DNA]</scope>
    <source>
        <strain evidence="1 2">SNUC 4554</strain>
    </source>
</reference>
<dbReference type="RefSeq" id="WP_101051436.1">
    <property type="nucleotide sequence ID" value="NZ_JAWVBH010000001.1"/>
</dbReference>
<evidence type="ECO:0000313" key="2">
    <source>
        <dbReference type="Proteomes" id="UP000286317"/>
    </source>
</evidence>
<accession>A0A418IGI7</accession>
<dbReference type="InterPro" id="IPR023214">
    <property type="entry name" value="HAD_sf"/>
</dbReference>